<keyword evidence="3" id="KW-1185">Reference proteome</keyword>
<feature type="coiled-coil region" evidence="1">
    <location>
        <begin position="72"/>
        <end position="106"/>
    </location>
</feature>
<protein>
    <recommendedName>
        <fullName evidence="4">Ead/Ea22-like family protein</fullName>
    </recommendedName>
</protein>
<gene>
    <name evidence="2" type="ORF">COBRASIX_63</name>
</gene>
<accession>A0AAE8YQJ3</accession>
<sequence>MSNIDKSSLAKTRELATLMVERISMNPVSCKLLNEAWKKEFPDEVAIADRMLALLDELESETSYREGAFIACNRWHDKFRESEAKLEAAEKRIAELEERMVKLPERYEVDMCPTPSPNGEWFSREDVLAALVSADVSYAAVNGKGE</sequence>
<evidence type="ECO:0000256" key="1">
    <source>
        <dbReference type="SAM" id="Coils"/>
    </source>
</evidence>
<evidence type="ECO:0000313" key="2">
    <source>
        <dbReference type="EMBL" id="UGO47228.1"/>
    </source>
</evidence>
<dbReference type="Proteomes" id="UP000827816">
    <property type="component" value="Segment"/>
</dbReference>
<keyword evidence="1" id="KW-0175">Coiled coil</keyword>
<organism evidence="2 3">
    <name type="scientific">Enterobacter phage vB_EclS_CobraSix</name>
    <dbReference type="NCBI Taxonomy" id="2894794"/>
    <lineage>
        <taxon>Viruses</taxon>
        <taxon>Duplodnaviria</taxon>
        <taxon>Heunggongvirae</taxon>
        <taxon>Uroviricota</taxon>
        <taxon>Caudoviricetes</taxon>
        <taxon>Cobrasixvirus</taxon>
        <taxon>Cobrasixvirus cobrasix</taxon>
    </lineage>
</organism>
<evidence type="ECO:0008006" key="4">
    <source>
        <dbReference type="Google" id="ProtNLM"/>
    </source>
</evidence>
<reference evidence="2" key="1">
    <citation type="submission" date="2021-10" db="EMBL/GenBank/DDBJ databases">
        <authorList>
            <person name="Brantly S."/>
            <person name="Loertscher E."/>
            <person name="Chow J."/>
            <person name="Doney J."/>
            <person name="Standing N."/>
            <person name="Ruesch S."/>
            <person name="Holmstead J."/>
            <person name="Fairholm J."/>
            <person name="Parson M."/>
            <person name="Rodriguez W."/>
            <person name="Himes S."/>
            <person name="Tovar K."/>
            <person name="Wilkey A."/>
            <person name="Birch L."/>
            <person name="Hogan T."/>
            <person name="Flake P."/>
            <person name="Walker J."/>
            <person name="Johnson L."/>
            <person name="Kruger J.L."/>
            <person name="Sharma R."/>
            <person name="Breakwell D.P."/>
            <person name="Grose J.H."/>
        </authorList>
    </citation>
    <scope>NUCLEOTIDE SEQUENCE</scope>
</reference>
<evidence type="ECO:0000313" key="3">
    <source>
        <dbReference type="Proteomes" id="UP000827816"/>
    </source>
</evidence>
<name>A0AAE8YQJ3_9CAUD</name>
<dbReference type="EMBL" id="OK499971">
    <property type="protein sequence ID" value="UGO47228.1"/>
    <property type="molecule type" value="Genomic_DNA"/>
</dbReference>
<proteinExistence type="predicted"/>